<dbReference type="Pfam" id="PF13622">
    <property type="entry name" value="4HBT_3"/>
    <property type="match status" value="1"/>
</dbReference>
<feature type="domain" description="Acyl-CoA thioesterase-like C-terminal" evidence="2">
    <location>
        <begin position="131"/>
        <end position="261"/>
    </location>
</feature>
<dbReference type="InterPro" id="IPR029069">
    <property type="entry name" value="HotDog_dom_sf"/>
</dbReference>
<evidence type="ECO:0008006" key="5">
    <source>
        <dbReference type="Google" id="ProtNLM"/>
    </source>
</evidence>
<dbReference type="RefSeq" id="WP_171163607.1">
    <property type="nucleotide sequence ID" value="NZ_CP053073.1"/>
</dbReference>
<feature type="domain" description="Acyl-CoA thioesterase-like N-terminal HotDog" evidence="1">
    <location>
        <begin position="25"/>
        <end position="104"/>
    </location>
</feature>
<dbReference type="Proteomes" id="UP000503096">
    <property type="component" value="Chromosome"/>
</dbReference>
<sequence length="263" mass="28033">MEPTPFSVLLTRIQAADGESTLDVPEDWLQGRTLFGGLQAVVGLAAMRTVAPAAPLRSLQVTFLAPVPGGPVQARARVLRSGKNTTHVEARVVDGDNTLCLMVGVFGVARASAVALRPQQPSFTPAKTFELPWVPGVTPNFTQHFKARWIVGAPPYTGNTSPESVIELGMRDDGPTTESHVVAMADFIPPIALSYLKTPVPAASLTWMLELLPEDFGSLALDGWRIDAQMTAAHSGYINQSLILWGPAGVPVALGRQTMVVFG</sequence>
<evidence type="ECO:0000313" key="4">
    <source>
        <dbReference type="Proteomes" id="UP000503096"/>
    </source>
</evidence>
<name>A0A6M4HBA6_9PROT</name>
<evidence type="ECO:0000259" key="1">
    <source>
        <dbReference type="Pfam" id="PF13622"/>
    </source>
</evidence>
<proteinExistence type="predicted"/>
<dbReference type="EMBL" id="CP053073">
    <property type="protein sequence ID" value="QJR15913.1"/>
    <property type="molecule type" value="Genomic_DNA"/>
</dbReference>
<organism evidence="3 4">
    <name type="scientific">Usitatibacter palustris</name>
    <dbReference type="NCBI Taxonomy" id="2732487"/>
    <lineage>
        <taxon>Bacteria</taxon>
        <taxon>Pseudomonadati</taxon>
        <taxon>Pseudomonadota</taxon>
        <taxon>Betaproteobacteria</taxon>
        <taxon>Nitrosomonadales</taxon>
        <taxon>Usitatibacteraceae</taxon>
        <taxon>Usitatibacter</taxon>
    </lineage>
</organism>
<dbReference type="InterPro" id="IPR049450">
    <property type="entry name" value="ACOT8-like_C"/>
</dbReference>
<dbReference type="InParanoid" id="A0A6M4HBA6"/>
<dbReference type="InterPro" id="IPR042171">
    <property type="entry name" value="Acyl-CoA_hotdog"/>
</dbReference>
<gene>
    <name evidence="3" type="ORF">DSM104440_02740</name>
</gene>
<protein>
    <recommendedName>
        <fullName evidence="5">Acyl-CoA thioesterase</fullName>
    </recommendedName>
</protein>
<dbReference type="CDD" id="cd03443">
    <property type="entry name" value="PaaI_thioesterase"/>
    <property type="match status" value="1"/>
</dbReference>
<dbReference type="InterPro" id="IPR049449">
    <property type="entry name" value="TesB_ACOT8-like_N"/>
</dbReference>
<dbReference type="KEGG" id="upl:DSM104440_02740"/>
<keyword evidence="4" id="KW-1185">Reference proteome</keyword>
<dbReference type="Pfam" id="PF20789">
    <property type="entry name" value="4HBT_3C"/>
    <property type="match status" value="1"/>
</dbReference>
<dbReference type="Gene3D" id="2.40.160.210">
    <property type="entry name" value="Acyl-CoA thioesterase, double hotdog domain"/>
    <property type="match status" value="1"/>
</dbReference>
<reference evidence="3 4" key="1">
    <citation type="submission" date="2020-04" db="EMBL/GenBank/DDBJ databases">
        <title>Usitatibacter rugosus gen. nov., sp. nov. and Usitatibacter palustris sp. nov., novel members of Usitatibacteraceae fam. nov. within the order Nitrosomonadales isolated from soil.</title>
        <authorList>
            <person name="Huber K.J."/>
            <person name="Neumann-Schaal M."/>
            <person name="Geppert A."/>
            <person name="Luckner M."/>
            <person name="Wanner G."/>
            <person name="Overmann J."/>
        </authorList>
    </citation>
    <scope>NUCLEOTIDE SEQUENCE [LARGE SCALE GENOMIC DNA]</scope>
    <source>
        <strain evidence="3 4">Swamp67</strain>
    </source>
</reference>
<dbReference type="AlphaFoldDB" id="A0A6M4HBA6"/>
<dbReference type="SUPFAM" id="SSF54637">
    <property type="entry name" value="Thioesterase/thiol ester dehydrase-isomerase"/>
    <property type="match status" value="2"/>
</dbReference>
<evidence type="ECO:0000313" key="3">
    <source>
        <dbReference type="EMBL" id="QJR15913.1"/>
    </source>
</evidence>
<accession>A0A6M4HBA6</accession>
<evidence type="ECO:0000259" key="2">
    <source>
        <dbReference type="Pfam" id="PF20789"/>
    </source>
</evidence>